<gene>
    <name evidence="2" type="ORF">MYCTH_2310320</name>
</gene>
<evidence type="ECO:0000313" key="2">
    <source>
        <dbReference type="EMBL" id="AEO60757.1"/>
    </source>
</evidence>
<proteinExistence type="predicted"/>
<name>G2QLC5_THET4</name>
<dbReference type="eggNOG" id="ENOG502R2HX">
    <property type="taxonomic scope" value="Eukaryota"/>
</dbReference>
<organism evidence="2 3">
    <name type="scientific">Thermothelomyces thermophilus (strain ATCC 42464 / BCRC 31852 / DSM 1799)</name>
    <name type="common">Sporotrichum thermophile</name>
    <dbReference type="NCBI Taxonomy" id="573729"/>
    <lineage>
        <taxon>Eukaryota</taxon>
        <taxon>Fungi</taxon>
        <taxon>Dikarya</taxon>
        <taxon>Ascomycota</taxon>
        <taxon>Pezizomycotina</taxon>
        <taxon>Sordariomycetes</taxon>
        <taxon>Sordariomycetidae</taxon>
        <taxon>Sordariales</taxon>
        <taxon>Chaetomiaceae</taxon>
        <taxon>Thermothelomyces</taxon>
    </lineage>
</organism>
<protein>
    <submittedName>
        <fullName evidence="2">Uncharacterized protein</fullName>
    </submittedName>
</protein>
<dbReference type="InParanoid" id="G2QLC5"/>
<dbReference type="RefSeq" id="XP_003666002.1">
    <property type="nucleotide sequence ID" value="XM_003665954.1"/>
</dbReference>
<dbReference type="HOGENOM" id="CLU_1887192_0_0_1"/>
<keyword evidence="3" id="KW-1185">Reference proteome</keyword>
<accession>G2QLC5</accession>
<dbReference type="AlphaFoldDB" id="G2QLC5"/>
<dbReference type="GeneID" id="11513983"/>
<dbReference type="Proteomes" id="UP000007322">
    <property type="component" value="Chromosome 6"/>
</dbReference>
<feature type="compositionally biased region" description="Low complexity" evidence="1">
    <location>
        <begin position="115"/>
        <end position="125"/>
    </location>
</feature>
<dbReference type="OrthoDB" id="4590465at2759"/>
<sequence length="135" mass="13485">MISAAPAIAQEAMSASIVSVSGCPAVVSTTDVCSTCVAAACVVPATITAGCGDCPESPPTVYRSFPCEEGCNNIGCRTVYRVVTATGSVCPAAPTPTPSQDPDNPADGDDPTEPATSATTASTAGAARLMPFRLW</sequence>
<dbReference type="VEuPathDB" id="FungiDB:MYCTH_2310320"/>
<reference evidence="2 3" key="1">
    <citation type="journal article" date="2011" name="Nat. Biotechnol.">
        <title>Comparative genomic analysis of the thermophilic biomass-degrading fungi Myceliophthora thermophila and Thielavia terrestris.</title>
        <authorList>
            <person name="Berka R.M."/>
            <person name="Grigoriev I.V."/>
            <person name="Otillar R."/>
            <person name="Salamov A."/>
            <person name="Grimwood J."/>
            <person name="Reid I."/>
            <person name="Ishmael N."/>
            <person name="John T."/>
            <person name="Darmond C."/>
            <person name="Moisan M.-C."/>
            <person name="Henrissat B."/>
            <person name="Coutinho P.M."/>
            <person name="Lombard V."/>
            <person name="Natvig D.O."/>
            <person name="Lindquist E."/>
            <person name="Schmutz J."/>
            <person name="Lucas S."/>
            <person name="Harris P."/>
            <person name="Powlowski J."/>
            <person name="Bellemare A."/>
            <person name="Taylor D."/>
            <person name="Butler G."/>
            <person name="de Vries R.P."/>
            <person name="Allijn I.E."/>
            <person name="van den Brink J."/>
            <person name="Ushinsky S."/>
            <person name="Storms R."/>
            <person name="Powell A.J."/>
            <person name="Paulsen I.T."/>
            <person name="Elbourne L.D.H."/>
            <person name="Baker S.E."/>
            <person name="Magnuson J."/>
            <person name="LaBoissiere S."/>
            <person name="Clutterbuck A.J."/>
            <person name="Martinez D."/>
            <person name="Wogulis M."/>
            <person name="de Leon A.L."/>
            <person name="Rey M.W."/>
            <person name="Tsang A."/>
        </authorList>
    </citation>
    <scope>NUCLEOTIDE SEQUENCE [LARGE SCALE GENOMIC DNA]</scope>
    <source>
        <strain evidence="3">ATCC 42464 / BCRC 31852 / DSM 1799</strain>
    </source>
</reference>
<feature type="region of interest" description="Disordered" evidence="1">
    <location>
        <begin position="91"/>
        <end position="125"/>
    </location>
</feature>
<evidence type="ECO:0000313" key="3">
    <source>
        <dbReference type="Proteomes" id="UP000007322"/>
    </source>
</evidence>
<dbReference type="EMBL" id="CP003007">
    <property type="protein sequence ID" value="AEO60757.1"/>
    <property type="molecule type" value="Genomic_DNA"/>
</dbReference>
<evidence type="ECO:0000256" key="1">
    <source>
        <dbReference type="SAM" id="MobiDB-lite"/>
    </source>
</evidence>
<dbReference type="KEGG" id="mtm:MYCTH_2310320"/>